<dbReference type="RefSeq" id="WP_057808429.1">
    <property type="nucleotide sequence ID" value="NZ_BJUD01000104.1"/>
</dbReference>
<dbReference type="OrthoDB" id="2142474at2"/>
<dbReference type="PATRIC" id="fig|348151.3.peg.89"/>
<keyword evidence="4" id="KW-1185">Reference proteome</keyword>
<evidence type="ECO:0000313" key="3">
    <source>
        <dbReference type="EMBL" id="KRN97167.1"/>
    </source>
</evidence>
<dbReference type="Pfam" id="PF24710">
    <property type="entry name" value="DUF7671"/>
    <property type="match status" value="1"/>
</dbReference>
<name>A0A0R2L5X5_9LACO</name>
<feature type="domain" description="DUF7671" evidence="1">
    <location>
        <begin position="2"/>
        <end position="94"/>
    </location>
</feature>
<accession>A0A0R2L5X5</accession>
<reference evidence="2 5" key="2">
    <citation type="submission" date="2019-07" db="EMBL/GenBank/DDBJ databases">
        <title>Whole genome shotgun sequence of Lactobacillus siliginis NBRC 101315.</title>
        <authorList>
            <person name="Hosoyama A."/>
            <person name="Uohara A."/>
            <person name="Ohji S."/>
            <person name="Ichikawa N."/>
        </authorList>
    </citation>
    <scope>NUCLEOTIDE SEQUENCE [LARGE SCALE GENOMIC DNA]</scope>
    <source>
        <strain evidence="2 5">NBRC 101315</strain>
    </source>
</reference>
<reference evidence="3 4" key="1">
    <citation type="journal article" date="2015" name="Genome Announc.">
        <title>Expanding the biotechnology potential of lactobacilli through comparative genomics of 213 strains and associated genera.</title>
        <authorList>
            <person name="Sun Z."/>
            <person name="Harris H.M."/>
            <person name="McCann A."/>
            <person name="Guo C."/>
            <person name="Argimon S."/>
            <person name="Zhang W."/>
            <person name="Yang X."/>
            <person name="Jeffery I.B."/>
            <person name="Cooney J.C."/>
            <person name="Kagawa T.F."/>
            <person name="Liu W."/>
            <person name="Song Y."/>
            <person name="Salvetti E."/>
            <person name="Wrobel A."/>
            <person name="Rasinkangas P."/>
            <person name="Parkhill J."/>
            <person name="Rea M.C."/>
            <person name="O'Sullivan O."/>
            <person name="Ritari J."/>
            <person name="Douillard F.P."/>
            <person name="Paul Ross R."/>
            <person name="Yang R."/>
            <person name="Briner A.E."/>
            <person name="Felis G.E."/>
            <person name="de Vos W.M."/>
            <person name="Barrangou R."/>
            <person name="Klaenhammer T.R."/>
            <person name="Caufield P.W."/>
            <person name="Cui Y."/>
            <person name="Zhang H."/>
            <person name="O'Toole P.W."/>
        </authorList>
    </citation>
    <scope>NUCLEOTIDE SEQUENCE [LARGE SCALE GENOMIC DNA]</scope>
    <source>
        <strain evidence="3 4">DSM 22696</strain>
    </source>
</reference>
<dbReference type="InterPro" id="IPR056088">
    <property type="entry name" value="DUF7671"/>
</dbReference>
<proteinExistence type="predicted"/>
<dbReference type="EMBL" id="JQCB01000001">
    <property type="protein sequence ID" value="KRN97167.1"/>
    <property type="molecule type" value="Genomic_DNA"/>
</dbReference>
<dbReference type="Proteomes" id="UP000321429">
    <property type="component" value="Unassembled WGS sequence"/>
</dbReference>
<dbReference type="EMBL" id="BJUD01000104">
    <property type="protein sequence ID" value="GEK29680.1"/>
    <property type="molecule type" value="Genomic_DNA"/>
</dbReference>
<sequence length="101" mass="11332">MKGKYDVQRFVGVPVHANASGQYEASGDGKPHVWRIGKHTKGKFTGAGQIFLTENNLMVAVLAAYPVAFKDRHEWTPMQRFTSERISDELLENLSVVNQVE</sequence>
<evidence type="ECO:0000259" key="1">
    <source>
        <dbReference type="Pfam" id="PF24710"/>
    </source>
</evidence>
<dbReference type="AlphaFoldDB" id="A0A0R2L5X5"/>
<evidence type="ECO:0000313" key="4">
    <source>
        <dbReference type="Proteomes" id="UP000051139"/>
    </source>
</evidence>
<dbReference type="Proteomes" id="UP000051139">
    <property type="component" value="Unassembled WGS sequence"/>
</dbReference>
<dbReference type="STRING" id="348151.IV55_GL000086"/>
<evidence type="ECO:0000313" key="5">
    <source>
        <dbReference type="Proteomes" id="UP000321429"/>
    </source>
</evidence>
<comment type="caution">
    <text evidence="3">The sequence shown here is derived from an EMBL/GenBank/DDBJ whole genome shotgun (WGS) entry which is preliminary data.</text>
</comment>
<organism evidence="3 4">
    <name type="scientific">Furfurilactobacillus siliginis</name>
    <dbReference type="NCBI Taxonomy" id="348151"/>
    <lineage>
        <taxon>Bacteria</taxon>
        <taxon>Bacillati</taxon>
        <taxon>Bacillota</taxon>
        <taxon>Bacilli</taxon>
        <taxon>Lactobacillales</taxon>
        <taxon>Lactobacillaceae</taxon>
        <taxon>Furfurilactobacillus</taxon>
    </lineage>
</organism>
<protein>
    <recommendedName>
        <fullName evidence="1">DUF7671 domain-containing protein</fullName>
    </recommendedName>
</protein>
<evidence type="ECO:0000313" key="2">
    <source>
        <dbReference type="EMBL" id="GEK29680.1"/>
    </source>
</evidence>
<gene>
    <name evidence="3" type="ORF">IV55_GL000086</name>
    <name evidence="2" type="ORF">LSI01_19910</name>
</gene>